<evidence type="ECO:0008006" key="4">
    <source>
        <dbReference type="Google" id="ProtNLM"/>
    </source>
</evidence>
<name>A0A8R1YUW8_PRIPA</name>
<evidence type="ECO:0000313" key="2">
    <source>
        <dbReference type="EnsemblMetazoa" id="PPA40982.1"/>
    </source>
</evidence>
<protein>
    <recommendedName>
        <fullName evidence="4">G protein-coupled receptor</fullName>
    </recommendedName>
</protein>
<reference evidence="2" key="2">
    <citation type="submission" date="2022-06" db="UniProtKB">
        <authorList>
            <consortium name="EnsemblMetazoa"/>
        </authorList>
    </citation>
    <scope>IDENTIFICATION</scope>
    <source>
        <strain evidence="2">PS312</strain>
    </source>
</reference>
<proteinExistence type="predicted"/>
<dbReference type="EnsemblMetazoa" id="PPA40982.1">
    <property type="protein sequence ID" value="PPA40982.1"/>
    <property type="gene ID" value="WBGene00279351"/>
</dbReference>
<organism evidence="2 3">
    <name type="scientific">Pristionchus pacificus</name>
    <name type="common">Parasitic nematode worm</name>
    <dbReference type="NCBI Taxonomy" id="54126"/>
    <lineage>
        <taxon>Eukaryota</taxon>
        <taxon>Metazoa</taxon>
        <taxon>Ecdysozoa</taxon>
        <taxon>Nematoda</taxon>
        <taxon>Chromadorea</taxon>
        <taxon>Rhabditida</taxon>
        <taxon>Rhabditina</taxon>
        <taxon>Diplogasteromorpha</taxon>
        <taxon>Diplogasteroidea</taxon>
        <taxon>Neodiplogasteridae</taxon>
        <taxon>Pristionchus</taxon>
    </lineage>
</organism>
<evidence type="ECO:0000313" key="3">
    <source>
        <dbReference type="Proteomes" id="UP000005239"/>
    </source>
</evidence>
<evidence type="ECO:0000256" key="1">
    <source>
        <dbReference type="SAM" id="Phobius"/>
    </source>
</evidence>
<keyword evidence="1" id="KW-1133">Transmembrane helix</keyword>
<feature type="transmembrane region" description="Helical" evidence="1">
    <location>
        <begin position="116"/>
        <end position="140"/>
    </location>
</feature>
<keyword evidence="1" id="KW-0472">Membrane</keyword>
<sequence length="263" mass="29951">MLPANNFVFLGLQIFSDISVFLNFVLFIGIFEFLPDSSLLQYLTLCRPHLSDNKRIVLSYTLSVPHYTTFFTPSRLLPRFDNITREVHHLSDADGYYVYGATLFPTPPYTKSVIKVGVFAVFPSYLIAYVVFFSCCAKISRVLISFGMKRSVKTIKLQRNFLNMMLMQVSKNTKQSTTRALQGFISSHRSLRTIRNVCDGVDQRNCNGSENSDTFILHLGDALHTGIFLLFKFRIFRGAIALVHVNGIRELSSNNSRTLNFTK</sequence>
<keyword evidence="1" id="KW-0812">Transmembrane</keyword>
<reference evidence="3" key="1">
    <citation type="journal article" date="2008" name="Nat. Genet.">
        <title>The Pristionchus pacificus genome provides a unique perspective on nematode lifestyle and parasitism.</title>
        <authorList>
            <person name="Dieterich C."/>
            <person name="Clifton S.W."/>
            <person name="Schuster L.N."/>
            <person name="Chinwalla A."/>
            <person name="Delehaunty K."/>
            <person name="Dinkelacker I."/>
            <person name="Fulton L."/>
            <person name="Fulton R."/>
            <person name="Godfrey J."/>
            <person name="Minx P."/>
            <person name="Mitreva M."/>
            <person name="Roeseler W."/>
            <person name="Tian H."/>
            <person name="Witte H."/>
            <person name="Yang S.P."/>
            <person name="Wilson R.K."/>
            <person name="Sommer R.J."/>
        </authorList>
    </citation>
    <scope>NUCLEOTIDE SEQUENCE [LARGE SCALE GENOMIC DNA]</scope>
    <source>
        <strain evidence="3">PS312</strain>
    </source>
</reference>
<gene>
    <name evidence="2" type="primary">WBGene00279351</name>
</gene>
<keyword evidence="3" id="KW-1185">Reference proteome</keyword>
<accession>A0A8R1YUW8</accession>
<dbReference type="AlphaFoldDB" id="A0A8R1YUW8"/>
<feature type="transmembrane region" description="Helical" evidence="1">
    <location>
        <begin position="7"/>
        <end position="31"/>
    </location>
</feature>
<dbReference type="Proteomes" id="UP000005239">
    <property type="component" value="Unassembled WGS sequence"/>
</dbReference>